<accession>A0AAV9CAS5</accession>
<feature type="signal peptide" evidence="2">
    <location>
        <begin position="1"/>
        <end position="28"/>
    </location>
</feature>
<dbReference type="AlphaFoldDB" id="A0AAV9CAS5"/>
<feature type="chain" id="PRO_5043563934" evidence="2">
    <location>
        <begin position="29"/>
        <end position="104"/>
    </location>
</feature>
<evidence type="ECO:0000256" key="2">
    <source>
        <dbReference type="SAM" id="SignalP"/>
    </source>
</evidence>
<feature type="region of interest" description="Disordered" evidence="1">
    <location>
        <begin position="54"/>
        <end position="73"/>
    </location>
</feature>
<evidence type="ECO:0000313" key="3">
    <source>
        <dbReference type="EMBL" id="KAK1285541.1"/>
    </source>
</evidence>
<reference evidence="3" key="2">
    <citation type="submission" date="2023-06" db="EMBL/GenBank/DDBJ databases">
        <authorList>
            <person name="Ma L."/>
            <person name="Liu K.-W."/>
            <person name="Li Z."/>
            <person name="Hsiao Y.-Y."/>
            <person name="Qi Y."/>
            <person name="Fu T."/>
            <person name="Tang G."/>
            <person name="Zhang D."/>
            <person name="Sun W.-H."/>
            <person name="Liu D.-K."/>
            <person name="Li Y."/>
            <person name="Chen G.-Z."/>
            <person name="Liu X.-D."/>
            <person name="Liao X.-Y."/>
            <person name="Jiang Y.-T."/>
            <person name="Yu X."/>
            <person name="Hao Y."/>
            <person name="Huang J."/>
            <person name="Zhao X.-W."/>
            <person name="Ke S."/>
            <person name="Chen Y.-Y."/>
            <person name="Wu W.-L."/>
            <person name="Hsu J.-L."/>
            <person name="Lin Y.-F."/>
            <person name="Huang M.-D."/>
            <person name="Li C.-Y."/>
            <person name="Huang L."/>
            <person name="Wang Z.-W."/>
            <person name="Zhao X."/>
            <person name="Zhong W.-Y."/>
            <person name="Peng D.-H."/>
            <person name="Ahmad S."/>
            <person name="Lan S."/>
            <person name="Zhang J.-S."/>
            <person name="Tsai W.-C."/>
            <person name="Van De Peer Y."/>
            <person name="Liu Z.-J."/>
        </authorList>
    </citation>
    <scope>NUCLEOTIDE SEQUENCE</scope>
    <source>
        <strain evidence="3">CP</strain>
        <tissue evidence="3">Leaves</tissue>
    </source>
</reference>
<keyword evidence="4" id="KW-1185">Reference proteome</keyword>
<keyword evidence="2" id="KW-0732">Signal</keyword>
<evidence type="ECO:0000256" key="1">
    <source>
        <dbReference type="SAM" id="MobiDB-lite"/>
    </source>
</evidence>
<comment type="caution">
    <text evidence="3">The sequence shown here is derived from an EMBL/GenBank/DDBJ whole genome shotgun (WGS) entry which is preliminary data.</text>
</comment>
<dbReference type="EMBL" id="JAUJYO010000020">
    <property type="protein sequence ID" value="KAK1285541.1"/>
    <property type="molecule type" value="Genomic_DNA"/>
</dbReference>
<evidence type="ECO:0000313" key="4">
    <source>
        <dbReference type="Proteomes" id="UP001180020"/>
    </source>
</evidence>
<reference evidence="3" key="1">
    <citation type="journal article" date="2023" name="Nat. Commun.">
        <title>Diploid and tetraploid genomes of Acorus and the evolution of monocots.</title>
        <authorList>
            <person name="Ma L."/>
            <person name="Liu K.W."/>
            <person name="Li Z."/>
            <person name="Hsiao Y.Y."/>
            <person name="Qi Y."/>
            <person name="Fu T."/>
            <person name="Tang G.D."/>
            <person name="Zhang D."/>
            <person name="Sun W.H."/>
            <person name="Liu D.K."/>
            <person name="Li Y."/>
            <person name="Chen G.Z."/>
            <person name="Liu X.D."/>
            <person name="Liao X.Y."/>
            <person name="Jiang Y.T."/>
            <person name="Yu X."/>
            <person name="Hao Y."/>
            <person name="Huang J."/>
            <person name="Zhao X.W."/>
            <person name="Ke S."/>
            <person name="Chen Y.Y."/>
            <person name="Wu W.L."/>
            <person name="Hsu J.L."/>
            <person name="Lin Y.F."/>
            <person name="Huang M.D."/>
            <person name="Li C.Y."/>
            <person name="Huang L."/>
            <person name="Wang Z.W."/>
            <person name="Zhao X."/>
            <person name="Zhong W.Y."/>
            <person name="Peng D.H."/>
            <person name="Ahmad S."/>
            <person name="Lan S."/>
            <person name="Zhang J.S."/>
            <person name="Tsai W.C."/>
            <person name="Van de Peer Y."/>
            <person name="Liu Z.J."/>
        </authorList>
    </citation>
    <scope>NUCLEOTIDE SEQUENCE</scope>
    <source>
        <strain evidence="3">CP</strain>
    </source>
</reference>
<organism evidence="3 4">
    <name type="scientific">Acorus calamus</name>
    <name type="common">Sweet flag</name>
    <dbReference type="NCBI Taxonomy" id="4465"/>
    <lineage>
        <taxon>Eukaryota</taxon>
        <taxon>Viridiplantae</taxon>
        <taxon>Streptophyta</taxon>
        <taxon>Embryophyta</taxon>
        <taxon>Tracheophyta</taxon>
        <taxon>Spermatophyta</taxon>
        <taxon>Magnoliopsida</taxon>
        <taxon>Liliopsida</taxon>
        <taxon>Acoraceae</taxon>
        <taxon>Acorus</taxon>
    </lineage>
</organism>
<name>A0AAV9CAS5_ACOCL</name>
<protein>
    <submittedName>
        <fullName evidence="3">Uncharacterized protein</fullName>
    </submittedName>
</protein>
<proteinExistence type="predicted"/>
<gene>
    <name evidence="3" type="ORF">QJS10_CPB20g00136</name>
</gene>
<dbReference type="Proteomes" id="UP001180020">
    <property type="component" value="Unassembled WGS sequence"/>
</dbReference>
<feature type="region of interest" description="Disordered" evidence="1">
    <location>
        <begin position="84"/>
        <end position="104"/>
    </location>
</feature>
<sequence>MAVSNGGAQFFTVLLLFLVISSITTSSARPISGFFSPPSLYLALPVEEASMETLPRELDLSDESAAAATPTRKATYESTLFNRLPRGRVVPPSGPSRGTNENGH</sequence>